<dbReference type="FunFam" id="1.10.510.10:FF:000125">
    <property type="entry name" value="serine/threonine-protein kinase BLUS1-like isoform X2"/>
    <property type="match status" value="1"/>
</dbReference>
<dbReference type="SUPFAM" id="SSF56112">
    <property type="entry name" value="Protein kinase-like (PK-like)"/>
    <property type="match status" value="1"/>
</dbReference>
<dbReference type="InterPro" id="IPR000719">
    <property type="entry name" value="Prot_kinase_dom"/>
</dbReference>
<keyword evidence="2" id="KW-0067">ATP-binding</keyword>
<dbReference type="Pfam" id="PF00069">
    <property type="entry name" value="Pkinase"/>
    <property type="match status" value="1"/>
</dbReference>
<dbReference type="CDD" id="cd06610">
    <property type="entry name" value="STKc_OSR1_SPAK"/>
    <property type="match status" value="1"/>
</dbReference>
<dbReference type="InterPro" id="IPR011009">
    <property type="entry name" value="Kinase-like_dom_sf"/>
</dbReference>
<dbReference type="PANTHER" id="PTHR48014">
    <property type="entry name" value="SERINE/THREONINE-PROTEIN KINASE FRAY2"/>
    <property type="match status" value="1"/>
</dbReference>
<dbReference type="InterPro" id="IPR017441">
    <property type="entry name" value="Protein_kinase_ATP_BS"/>
</dbReference>
<evidence type="ECO:0000256" key="3">
    <source>
        <dbReference type="SAM" id="MobiDB-lite"/>
    </source>
</evidence>
<comment type="similarity">
    <text evidence="1">Belongs to the protein kinase superfamily. STE Ser/Thr protein kinase family. STE20 subfamily.</text>
</comment>
<dbReference type="Gene3D" id="3.30.200.20">
    <property type="entry name" value="Phosphorylase Kinase, domain 1"/>
    <property type="match status" value="1"/>
</dbReference>
<feature type="domain" description="Protein kinase" evidence="4">
    <location>
        <begin position="18"/>
        <end position="279"/>
    </location>
</feature>
<dbReference type="PANTHER" id="PTHR48014:SF21">
    <property type="entry name" value="SERINE_THREONINE-PROTEIN KINASE FRAY2"/>
    <property type="match status" value="1"/>
</dbReference>
<keyword evidence="6" id="KW-1185">Reference proteome</keyword>
<protein>
    <recommendedName>
        <fullName evidence="4">Protein kinase domain-containing protein</fullName>
    </recommendedName>
</protein>
<accession>A0AAV7EUP4</accession>
<dbReference type="GO" id="GO:0005524">
    <property type="term" value="F:ATP binding"/>
    <property type="evidence" value="ECO:0007669"/>
    <property type="project" value="UniProtKB-UniRule"/>
</dbReference>
<feature type="compositionally biased region" description="Basic and acidic residues" evidence="3">
    <location>
        <begin position="478"/>
        <end position="489"/>
    </location>
</feature>
<dbReference type="Gene3D" id="1.10.510.10">
    <property type="entry name" value="Transferase(Phosphotransferase) domain 1"/>
    <property type="match status" value="1"/>
</dbReference>
<sequence length="727" mass="80494">MGRMGTGRKNFSASPADYKLLEEVGYGASATVYRAIYLPSNEVVAVKCLDLDRCNSNLDDMRKEAQTMSLIDHPNVIRAYCSFVVERFLWVVMPFMAEGSCLHLMKIAYPEGFEESVIASILKEALKALEYLHRHGHIHRDVKAGNILLDSNGVVKLGDFGVSACMFDKGDRQRSRNTFVGTPCWMAPEVLQPGCGYDFKADIWSFGITALELAHGHAPFSKYPPMKVLLMTIQNAPPGLDYDRDKRFSKSFKEMVAMCLVKDQTKRPTAEKLLKHSFFKHAKPPEVSVKSILADLPPLWDRVKALQLKDAAQLALKKMPSAEQEALSQSEYKRGVSAWNFDLEDLKAQASLVQDDDDMKEEENLKQLVEDKEHAISKYNLGKTTSTNDFSCRGSVGNVAWPEDKAVASTGEISEVDLAQSSNQEKFDRNEKGAASYEPVSLLKKDLSLDQGKPQVSKSRQIHSGPLVPSTVLSRASSEIDRASERSDGDNQSTAEKYKREVRKAPSFSGPLNLPNRASANSYSAPIRCSGGFRDSLDEKTKANVVQIRGRFSIMSENVDHVKDIPLCSVSRKSTQNSPLRKSASVGDWLVDSRQLPTTQSPKEAVSTPLPASVLMPHLQNLFQQTAFQQDLIMNLLSSLQPNDAADSLQTGKLSPQAQNIDNDVVIESASSERERLLLLKISELQSRMSSLADELTAAKLRQIQLQQQVNAANSMDDDGSVRGEKA</sequence>
<name>A0AAV7EUP4_ARIFI</name>
<evidence type="ECO:0000256" key="2">
    <source>
        <dbReference type="PROSITE-ProRule" id="PRU10141"/>
    </source>
</evidence>
<evidence type="ECO:0000256" key="1">
    <source>
        <dbReference type="ARBA" id="ARBA00008874"/>
    </source>
</evidence>
<gene>
    <name evidence="5" type="ORF">H6P81_005519</name>
</gene>
<dbReference type="InterPro" id="IPR047173">
    <property type="entry name" value="STRAD_A/B-like"/>
</dbReference>
<dbReference type="Proteomes" id="UP000825729">
    <property type="component" value="Unassembled WGS sequence"/>
</dbReference>
<feature type="region of interest" description="Disordered" evidence="3">
    <location>
        <begin position="449"/>
        <end position="525"/>
    </location>
</feature>
<feature type="binding site" evidence="2">
    <location>
        <position position="47"/>
    </location>
    <ligand>
        <name>ATP</name>
        <dbReference type="ChEBI" id="CHEBI:30616"/>
    </ligand>
</feature>
<comment type="caution">
    <text evidence="5">The sequence shown here is derived from an EMBL/GenBank/DDBJ whole genome shotgun (WGS) entry which is preliminary data.</text>
</comment>
<dbReference type="FunFam" id="3.30.200.20:FF:000099">
    <property type="entry name" value="Serine/threonine-protein kinase BLUS1"/>
    <property type="match status" value="1"/>
</dbReference>
<dbReference type="GO" id="GO:0004672">
    <property type="term" value="F:protein kinase activity"/>
    <property type="evidence" value="ECO:0007669"/>
    <property type="project" value="InterPro"/>
</dbReference>
<reference evidence="5 6" key="1">
    <citation type="submission" date="2021-07" db="EMBL/GenBank/DDBJ databases">
        <title>The Aristolochia fimbriata genome: insights into angiosperm evolution, floral development and chemical biosynthesis.</title>
        <authorList>
            <person name="Jiao Y."/>
        </authorList>
    </citation>
    <scope>NUCLEOTIDE SEQUENCE [LARGE SCALE GENOMIC DNA]</scope>
    <source>
        <strain evidence="5">IBCAS-2021</strain>
        <tissue evidence="5">Leaf</tissue>
    </source>
</reference>
<evidence type="ECO:0000313" key="5">
    <source>
        <dbReference type="EMBL" id="KAG9452615.1"/>
    </source>
</evidence>
<evidence type="ECO:0000313" key="6">
    <source>
        <dbReference type="Proteomes" id="UP000825729"/>
    </source>
</evidence>
<proteinExistence type="inferred from homology"/>
<dbReference type="GO" id="GO:0043539">
    <property type="term" value="F:protein serine/threonine kinase activator activity"/>
    <property type="evidence" value="ECO:0007669"/>
    <property type="project" value="InterPro"/>
</dbReference>
<dbReference type="PROSITE" id="PS00107">
    <property type="entry name" value="PROTEIN_KINASE_ATP"/>
    <property type="match status" value="1"/>
</dbReference>
<dbReference type="SMART" id="SM00220">
    <property type="entry name" value="S_TKc"/>
    <property type="match status" value="1"/>
</dbReference>
<organism evidence="5 6">
    <name type="scientific">Aristolochia fimbriata</name>
    <name type="common">White veined hardy Dutchman's pipe vine</name>
    <dbReference type="NCBI Taxonomy" id="158543"/>
    <lineage>
        <taxon>Eukaryota</taxon>
        <taxon>Viridiplantae</taxon>
        <taxon>Streptophyta</taxon>
        <taxon>Embryophyta</taxon>
        <taxon>Tracheophyta</taxon>
        <taxon>Spermatophyta</taxon>
        <taxon>Magnoliopsida</taxon>
        <taxon>Magnoliidae</taxon>
        <taxon>Piperales</taxon>
        <taxon>Aristolochiaceae</taxon>
        <taxon>Aristolochia</taxon>
    </lineage>
</organism>
<dbReference type="AlphaFoldDB" id="A0AAV7EUP4"/>
<dbReference type="EMBL" id="JAINDJ010000003">
    <property type="protein sequence ID" value="KAG9452615.1"/>
    <property type="molecule type" value="Genomic_DNA"/>
</dbReference>
<keyword evidence="2" id="KW-0547">Nucleotide-binding</keyword>
<evidence type="ECO:0000259" key="4">
    <source>
        <dbReference type="PROSITE" id="PS50011"/>
    </source>
</evidence>
<dbReference type="PROSITE" id="PS50011">
    <property type="entry name" value="PROTEIN_KINASE_DOM"/>
    <property type="match status" value="1"/>
</dbReference>